<dbReference type="Gene3D" id="3.70.10.10">
    <property type="match status" value="1"/>
</dbReference>
<evidence type="ECO:0000256" key="1">
    <source>
        <dbReference type="SAM" id="MobiDB-lite"/>
    </source>
</evidence>
<protein>
    <recommendedName>
        <fullName evidence="3">Proliferating cell nuclear antigen PCNA N-terminal domain-containing protein</fullName>
    </recommendedName>
</protein>
<organism evidence="2">
    <name type="scientific">viral metagenome</name>
    <dbReference type="NCBI Taxonomy" id="1070528"/>
    <lineage>
        <taxon>unclassified sequences</taxon>
        <taxon>metagenomes</taxon>
        <taxon>organismal metagenomes</taxon>
    </lineage>
</organism>
<feature type="region of interest" description="Disordered" evidence="1">
    <location>
        <begin position="1"/>
        <end position="22"/>
    </location>
</feature>
<evidence type="ECO:0008006" key="3">
    <source>
        <dbReference type="Google" id="ProtNLM"/>
    </source>
</evidence>
<sequence length="304" mass="34515">MSKSESSSRRGPGRPPRIVTPSAPIHGIVDSPTNPSNIIELSYFDPIVFKYLFTLLKNLKVRDIYFKFSKKSITIYTKDNINNRIKISIDSKKMLNYYCKDDNTYICINRDNIQAVFINLNKTIDKISICLEQGNDMITIMLHDNNLDKVKRRFIIISEKIPSEELLSLDKDIDDISTSAPLSFSLTTRDFKDTISDATNYGDKITIEKHGDGPLVLKFIRAHTNICAEEYNDNNKIDLTSELEDDESFICTLHTLLLKCISVSIVNNKVNIKCIGENKAMLSSNIGDVISFTIIAENLTHVYN</sequence>
<accession>A0A6C0LKP3</accession>
<reference evidence="2" key="1">
    <citation type="journal article" date="2020" name="Nature">
        <title>Giant virus diversity and host interactions through global metagenomics.</title>
        <authorList>
            <person name="Schulz F."/>
            <person name="Roux S."/>
            <person name="Paez-Espino D."/>
            <person name="Jungbluth S."/>
            <person name="Walsh D.A."/>
            <person name="Denef V.J."/>
            <person name="McMahon K.D."/>
            <person name="Konstantinidis K.T."/>
            <person name="Eloe-Fadrosh E.A."/>
            <person name="Kyrpides N.C."/>
            <person name="Woyke T."/>
        </authorList>
    </citation>
    <scope>NUCLEOTIDE SEQUENCE</scope>
    <source>
        <strain evidence="2">GVMAG-M-3300027833-19</strain>
    </source>
</reference>
<name>A0A6C0LKP3_9ZZZZ</name>
<dbReference type="EMBL" id="MN740509">
    <property type="protein sequence ID" value="QHU30555.1"/>
    <property type="molecule type" value="Genomic_DNA"/>
</dbReference>
<evidence type="ECO:0000313" key="2">
    <source>
        <dbReference type="EMBL" id="QHU30555.1"/>
    </source>
</evidence>
<dbReference type="InterPro" id="IPR046938">
    <property type="entry name" value="DNA_clamp_sf"/>
</dbReference>
<dbReference type="AlphaFoldDB" id="A0A6C0LKP3"/>
<proteinExistence type="predicted"/>
<dbReference type="SUPFAM" id="SSF55979">
    <property type="entry name" value="DNA clamp"/>
    <property type="match status" value="1"/>
</dbReference>